<feature type="region of interest" description="Disordered" evidence="7">
    <location>
        <begin position="596"/>
        <end position="623"/>
    </location>
</feature>
<dbReference type="Proteomes" id="UP000472265">
    <property type="component" value="Chromosome 1"/>
</dbReference>
<evidence type="ECO:0000256" key="5">
    <source>
        <dbReference type="ARBA" id="ARBA00023136"/>
    </source>
</evidence>
<dbReference type="PANTHER" id="PTHR18939">
    <property type="entry name" value="RIBOSOME BINDING PROTEIN-1"/>
    <property type="match status" value="1"/>
</dbReference>
<dbReference type="PANTHER" id="PTHR18939:SF4">
    <property type="entry name" value="RIBOSOME-BINDING PROTEIN 1"/>
    <property type="match status" value="1"/>
</dbReference>
<feature type="region of interest" description="Disordered" evidence="7">
    <location>
        <begin position="167"/>
        <end position="224"/>
    </location>
</feature>
<evidence type="ECO:0000256" key="7">
    <source>
        <dbReference type="SAM" id="MobiDB-lite"/>
    </source>
</evidence>
<dbReference type="InterPro" id="IPR007794">
    <property type="entry name" value="Rib_rcpt_KP"/>
</dbReference>
<evidence type="ECO:0000256" key="2">
    <source>
        <dbReference type="ARBA" id="ARBA00022692"/>
    </source>
</evidence>
<keyword evidence="3" id="KW-0256">Endoplasmic reticulum</keyword>
<feature type="coiled-coil region" evidence="6">
    <location>
        <begin position="288"/>
        <end position="322"/>
    </location>
</feature>
<feature type="compositionally biased region" description="Acidic residues" evidence="7">
    <location>
        <begin position="565"/>
        <end position="576"/>
    </location>
</feature>
<feature type="compositionally biased region" description="Basic and acidic residues" evidence="7">
    <location>
        <begin position="67"/>
        <end position="77"/>
    </location>
</feature>
<evidence type="ECO:0000256" key="1">
    <source>
        <dbReference type="ARBA" id="ARBA00004389"/>
    </source>
</evidence>
<dbReference type="GO" id="GO:0005789">
    <property type="term" value="C:endoplasmic reticulum membrane"/>
    <property type="evidence" value="ECO:0007669"/>
    <property type="project" value="UniProtKB-SubCell"/>
</dbReference>
<dbReference type="Ensembl" id="ENSSAUT00010020628.1">
    <property type="protein sequence ID" value="ENSSAUP00010019495.1"/>
    <property type="gene ID" value="ENSSAUG00010008779.1"/>
</dbReference>
<feature type="compositionally biased region" description="Basic and acidic residues" evidence="7">
    <location>
        <begin position="596"/>
        <end position="606"/>
    </location>
</feature>
<feature type="coiled-coil region" evidence="6">
    <location>
        <begin position="679"/>
        <end position="741"/>
    </location>
</feature>
<feature type="coiled-coil region" evidence="6">
    <location>
        <begin position="417"/>
        <end position="444"/>
    </location>
</feature>
<dbReference type="GO" id="GO:0015031">
    <property type="term" value="P:protein transport"/>
    <property type="evidence" value="ECO:0007669"/>
    <property type="project" value="InterPro"/>
</dbReference>
<feature type="region of interest" description="Disordered" evidence="7">
    <location>
        <begin position="44"/>
        <end position="153"/>
    </location>
</feature>
<evidence type="ECO:0000256" key="4">
    <source>
        <dbReference type="ARBA" id="ARBA00022989"/>
    </source>
</evidence>
<accession>A0A671V3Q8</accession>
<evidence type="ECO:0000313" key="11">
    <source>
        <dbReference type="Proteomes" id="UP000472265"/>
    </source>
</evidence>
<comment type="subcellular location">
    <subcellularLocation>
        <location evidence="1">Endoplasmic reticulum membrane</location>
        <topology evidence="1">Single-pass membrane protein</topology>
    </subcellularLocation>
</comment>
<dbReference type="OMA" id="IHKMQED"/>
<organism evidence="10 11">
    <name type="scientific">Sparus aurata</name>
    <name type="common">Gilthead sea bream</name>
    <dbReference type="NCBI Taxonomy" id="8175"/>
    <lineage>
        <taxon>Eukaryota</taxon>
        <taxon>Metazoa</taxon>
        <taxon>Chordata</taxon>
        <taxon>Craniata</taxon>
        <taxon>Vertebrata</taxon>
        <taxon>Euteleostomi</taxon>
        <taxon>Actinopterygii</taxon>
        <taxon>Neopterygii</taxon>
        <taxon>Teleostei</taxon>
        <taxon>Neoteleostei</taxon>
        <taxon>Acanthomorphata</taxon>
        <taxon>Eupercaria</taxon>
        <taxon>Spariformes</taxon>
        <taxon>Sparidae</taxon>
        <taxon>Sparus</taxon>
    </lineage>
</organism>
<proteinExistence type="predicted"/>
<keyword evidence="11" id="KW-1185">Reference proteome</keyword>
<keyword evidence="5 8" id="KW-0472">Membrane</keyword>
<feature type="compositionally biased region" description="Basic and acidic residues" evidence="7">
    <location>
        <begin position="190"/>
        <end position="199"/>
    </location>
</feature>
<gene>
    <name evidence="10" type="primary">LOC115581698</name>
</gene>
<evidence type="ECO:0000313" key="10">
    <source>
        <dbReference type="Ensembl" id="ENSSAUP00010019495.1"/>
    </source>
</evidence>
<feature type="compositionally biased region" description="Basic residues" evidence="7">
    <location>
        <begin position="57"/>
        <end position="66"/>
    </location>
</feature>
<name>A0A671V3Q8_SPAAU</name>
<dbReference type="Pfam" id="PF05104">
    <property type="entry name" value="Rib_recp_KP_reg"/>
    <property type="match status" value="1"/>
</dbReference>
<feature type="region of interest" description="Disordered" evidence="7">
    <location>
        <begin position="543"/>
        <end position="576"/>
    </location>
</feature>
<reference evidence="10" key="1">
    <citation type="submission" date="2021-04" db="EMBL/GenBank/DDBJ databases">
        <authorList>
            <consortium name="Wellcome Sanger Institute Data Sharing"/>
        </authorList>
    </citation>
    <scope>NUCLEOTIDE SEQUENCE [LARGE SCALE GENOMIC DNA]</scope>
</reference>
<dbReference type="GeneTree" id="ENSGT00940000158015"/>
<keyword evidence="4 8" id="KW-1133">Transmembrane helix</keyword>
<evidence type="ECO:0000259" key="9">
    <source>
        <dbReference type="Pfam" id="PF05104"/>
    </source>
</evidence>
<evidence type="ECO:0000256" key="3">
    <source>
        <dbReference type="ARBA" id="ARBA00022824"/>
    </source>
</evidence>
<keyword evidence="2 8" id="KW-0812">Transmembrane</keyword>
<feature type="domain" description="Ribosome receptor lysine/proline rich" evidence="9">
    <location>
        <begin position="33"/>
        <end position="164"/>
    </location>
</feature>
<protein>
    <submittedName>
        <fullName evidence="10">Ribosome binding protein 1b</fullName>
    </submittedName>
</protein>
<feature type="compositionally biased region" description="Basic and acidic residues" evidence="7">
    <location>
        <begin position="106"/>
        <end position="115"/>
    </location>
</feature>
<evidence type="ECO:0000256" key="6">
    <source>
        <dbReference type="SAM" id="Coils"/>
    </source>
</evidence>
<keyword evidence="6" id="KW-0175">Coiled coil</keyword>
<dbReference type="AlphaFoldDB" id="A0A671V3Q8"/>
<dbReference type="Ensembl" id="ENSSAUT00010020623.1">
    <property type="protein sequence ID" value="ENSSAUP00010019490.1"/>
    <property type="gene ID" value="ENSSAUG00010008779.1"/>
</dbReference>
<evidence type="ECO:0000256" key="8">
    <source>
        <dbReference type="SAM" id="Phobius"/>
    </source>
</evidence>
<feature type="transmembrane region" description="Helical" evidence="8">
    <location>
        <begin position="9"/>
        <end position="28"/>
    </location>
</feature>
<dbReference type="InterPro" id="IPR040248">
    <property type="entry name" value="RRBP1"/>
</dbReference>
<feature type="coiled-coil region" evidence="6">
    <location>
        <begin position="473"/>
        <end position="542"/>
    </location>
</feature>
<sequence length="762" mass="84825">MDVSDPQTLGFLVFGGFMIVSALGIALVSTLSMKETSYEEALAKQRRQLVQTQTHKSDKKKKSKPKKKEDRPDEKLSDPGSDGGEEPEVVTCTEPESDPEPVPEPDAAHEPKPMPEPEPEPEPTVVATTIMSALAPSPKEKKKKKSAKVDPAAVVEAAAEEVLVTATVPLVDASPGNFDPEVTKEPTAAKSEEPKETLSKKKKSKRPEPVTDSAGSSRLLPRGELLSAVTNTALSDDEMFKLMEVLNQKAGVRHGSWQLASQKGDPLLVLKKQLEEKEKLLTSEQDGATTAKNRLRELSKELGAEKSKMANLEARLKAEQSARVQEVTGLQTRIQTADQEHLKHTQQLNQKIGSLQEQLENGPNAQLARLQQENSILRDALNQATSQAESRQNAELARLRQDCVRLGRELTERTDALRTDEERRKSLEAKMAAVEQELTQAQLVHRDTERVLQQRLEEVCSDLKASQQEAAAVSELQGALASREAELQELKVQLENQAAVQVDESSDVQQLKNRVQSRDEQVVALEAELAQLREELQLLTSSQRATEGDAAAGDQVHKDGSGSETESEQPFESLEEDSQLLRLEEELQQLREELQQARHHGTELQEKMALSAAASSTAERLSDQREAELQAALTEAQSRIASLHSDFQASLQVLFPGVRVEADQSDWLQLLTQTAEESRSEAERSLSEVQSRLTEAQRKQTELQTEFDQKVKLLQETEAELQTLQQRFEEEENEWKKKLCEAEQQKQTVSVTNTNRVHKETR</sequence>
<reference evidence="10" key="2">
    <citation type="submission" date="2025-05" db="UniProtKB">
        <authorList>
            <consortium name="Ensembl"/>
        </authorList>
    </citation>
    <scope>IDENTIFICATION</scope>
</reference>